<dbReference type="PANTHER" id="PTHR34061">
    <property type="entry name" value="PROTEIN, PUTATIVE-RELATED"/>
    <property type="match status" value="1"/>
</dbReference>
<proteinExistence type="predicted"/>
<accession>A0A7J0ECN5</accession>
<sequence>MENPGFLNEKLDRLAMWVGTSVASAFFASLERCACVNLTTSQSDDEDEEEANDRPLMFTNHQINVDNSNNRTSVDDLPV</sequence>
<keyword evidence="2" id="KW-1185">Reference proteome</keyword>
<organism evidence="1 2">
    <name type="scientific">Actinidia rufa</name>
    <dbReference type="NCBI Taxonomy" id="165716"/>
    <lineage>
        <taxon>Eukaryota</taxon>
        <taxon>Viridiplantae</taxon>
        <taxon>Streptophyta</taxon>
        <taxon>Embryophyta</taxon>
        <taxon>Tracheophyta</taxon>
        <taxon>Spermatophyta</taxon>
        <taxon>Magnoliopsida</taxon>
        <taxon>eudicotyledons</taxon>
        <taxon>Gunneridae</taxon>
        <taxon>Pentapetalae</taxon>
        <taxon>asterids</taxon>
        <taxon>Ericales</taxon>
        <taxon>Actinidiaceae</taxon>
        <taxon>Actinidia</taxon>
    </lineage>
</organism>
<gene>
    <name evidence="1" type="ORF">Acr_03g0001810</name>
</gene>
<protein>
    <submittedName>
        <fullName evidence="1">Uncharacterized protein</fullName>
    </submittedName>
</protein>
<comment type="caution">
    <text evidence="1">The sequence shown here is derived from an EMBL/GenBank/DDBJ whole genome shotgun (WGS) entry which is preliminary data.</text>
</comment>
<evidence type="ECO:0000313" key="1">
    <source>
        <dbReference type="EMBL" id="GFY83407.1"/>
    </source>
</evidence>
<dbReference type="OrthoDB" id="653466at2759"/>
<dbReference type="PANTHER" id="PTHR34061:SF26">
    <property type="match status" value="1"/>
</dbReference>
<name>A0A7J0ECN5_9ERIC</name>
<dbReference type="AlphaFoldDB" id="A0A7J0ECN5"/>
<dbReference type="EMBL" id="BJWL01000003">
    <property type="protein sequence ID" value="GFY83407.1"/>
    <property type="molecule type" value="Genomic_DNA"/>
</dbReference>
<reference evidence="1 2" key="1">
    <citation type="submission" date="2019-07" db="EMBL/GenBank/DDBJ databases">
        <title>De Novo Assembly of kiwifruit Actinidia rufa.</title>
        <authorList>
            <person name="Sugita-Konishi S."/>
            <person name="Sato K."/>
            <person name="Mori E."/>
            <person name="Abe Y."/>
            <person name="Kisaki G."/>
            <person name="Hamano K."/>
            <person name="Suezawa K."/>
            <person name="Otani M."/>
            <person name="Fukuda T."/>
            <person name="Manabe T."/>
            <person name="Gomi K."/>
            <person name="Tabuchi M."/>
            <person name="Akimitsu K."/>
            <person name="Kataoka I."/>
        </authorList>
    </citation>
    <scope>NUCLEOTIDE SEQUENCE [LARGE SCALE GENOMIC DNA]</scope>
    <source>
        <strain evidence="2">cv. Fuchu</strain>
    </source>
</reference>
<evidence type="ECO:0000313" key="2">
    <source>
        <dbReference type="Proteomes" id="UP000585474"/>
    </source>
</evidence>
<dbReference type="Proteomes" id="UP000585474">
    <property type="component" value="Unassembled WGS sequence"/>
</dbReference>